<dbReference type="GO" id="GO:0004857">
    <property type="term" value="F:enzyme inhibitor activity"/>
    <property type="evidence" value="ECO:0007669"/>
    <property type="project" value="InterPro"/>
</dbReference>
<dbReference type="InterPro" id="IPR035513">
    <property type="entry name" value="Invertase/methylesterase_inhib"/>
</dbReference>
<dbReference type="Gene3D" id="1.20.140.40">
    <property type="entry name" value="Invertase/pectin methylesterase inhibitor family protein"/>
    <property type="match status" value="1"/>
</dbReference>
<dbReference type="PANTHER" id="PTHR31080">
    <property type="entry name" value="PECTINESTERASE INHIBITOR-LIKE"/>
    <property type="match status" value="1"/>
</dbReference>
<dbReference type="InterPro" id="IPR006501">
    <property type="entry name" value="Pectinesterase_inhib_dom"/>
</dbReference>
<feature type="domain" description="Pectinesterase inhibitor" evidence="2">
    <location>
        <begin position="97"/>
        <end position="263"/>
    </location>
</feature>
<organism evidence="3 4">
    <name type="scientific">Oryza sativa subsp. japonica</name>
    <name type="common">Rice</name>
    <dbReference type="NCBI Taxonomy" id="39947"/>
    <lineage>
        <taxon>Eukaryota</taxon>
        <taxon>Viridiplantae</taxon>
        <taxon>Streptophyta</taxon>
        <taxon>Embryophyta</taxon>
        <taxon>Tracheophyta</taxon>
        <taxon>Spermatophyta</taxon>
        <taxon>Magnoliopsida</taxon>
        <taxon>Liliopsida</taxon>
        <taxon>Poales</taxon>
        <taxon>Poaceae</taxon>
        <taxon>BOP clade</taxon>
        <taxon>Oryzoideae</taxon>
        <taxon>Oryzeae</taxon>
        <taxon>Oryzinae</taxon>
        <taxon>Oryza</taxon>
        <taxon>Oryza sativa</taxon>
    </lineage>
</organism>
<reference evidence="4" key="2">
    <citation type="journal article" date="2008" name="Nucleic Acids Res.">
        <title>The rice annotation project database (RAP-DB): 2008 update.</title>
        <authorList>
            <consortium name="The rice annotation project (RAP)"/>
        </authorList>
    </citation>
    <scope>GENOME REANNOTATION</scope>
    <source>
        <strain evidence="4">cv. Nipponbare</strain>
    </source>
</reference>
<proteinExistence type="predicted"/>
<dbReference type="FunFam" id="1.20.140.40:FF:000023">
    <property type="entry name" value="Pectinesterase inhibitor 9"/>
    <property type="match status" value="1"/>
</dbReference>
<dbReference type="InterPro" id="IPR051955">
    <property type="entry name" value="PME_Inhibitor"/>
</dbReference>
<sequence length="270" mass="27881">MEQVHLRSLNFTPNPIVVLQPQNQTQPPYNSLLNLSLKPLCISTAKPATASSSRNNGASSSHDRRLLRLRRRTTVVGFSGDSQGGHPAAPPCVAPPAAVAFLRASCASTLYRLTCYDALIPSGCAFQTSTVKLARAAADVNAASLKNLTARAKELVAHGVPGEAPAIAAEIRDCASASSSASGHAKETAAELARLDAMGDAAKGSQARWAVSNAKTWLSAAMTNEANCADALSSTGAAVSPAARELIAGVVMAKQYTSIALSFVNTIPVS</sequence>
<protein>
    <recommendedName>
        <fullName evidence="2">Pectinesterase inhibitor domain-containing protein</fullName>
    </recommendedName>
</protein>
<reference evidence="4" key="1">
    <citation type="journal article" date="2005" name="Nature">
        <title>The map-based sequence of the rice genome.</title>
        <authorList>
            <consortium name="International rice genome sequencing project (IRGSP)"/>
            <person name="Matsumoto T."/>
            <person name="Wu J."/>
            <person name="Kanamori H."/>
            <person name="Katayose Y."/>
            <person name="Fujisawa M."/>
            <person name="Namiki N."/>
            <person name="Mizuno H."/>
            <person name="Yamamoto K."/>
            <person name="Antonio B.A."/>
            <person name="Baba T."/>
            <person name="Sakata K."/>
            <person name="Nagamura Y."/>
            <person name="Aoki H."/>
            <person name="Arikawa K."/>
            <person name="Arita K."/>
            <person name="Bito T."/>
            <person name="Chiden Y."/>
            <person name="Fujitsuka N."/>
            <person name="Fukunaka R."/>
            <person name="Hamada M."/>
            <person name="Harada C."/>
            <person name="Hayashi A."/>
            <person name="Hijishita S."/>
            <person name="Honda M."/>
            <person name="Hosokawa S."/>
            <person name="Ichikawa Y."/>
            <person name="Idonuma A."/>
            <person name="Iijima M."/>
            <person name="Ikeda M."/>
            <person name="Ikeno M."/>
            <person name="Ito K."/>
            <person name="Ito S."/>
            <person name="Ito T."/>
            <person name="Ito Y."/>
            <person name="Ito Y."/>
            <person name="Iwabuchi A."/>
            <person name="Kamiya K."/>
            <person name="Karasawa W."/>
            <person name="Kurita K."/>
            <person name="Katagiri S."/>
            <person name="Kikuta A."/>
            <person name="Kobayashi H."/>
            <person name="Kobayashi N."/>
            <person name="Machita K."/>
            <person name="Maehara T."/>
            <person name="Masukawa M."/>
            <person name="Mizubayashi T."/>
            <person name="Mukai Y."/>
            <person name="Nagasaki H."/>
            <person name="Nagata Y."/>
            <person name="Naito S."/>
            <person name="Nakashima M."/>
            <person name="Nakama Y."/>
            <person name="Nakamichi Y."/>
            <person name="Nakamura M."/>
            <person name="Meguro A."/>
            <person name="Negishi M."/>
            <person name="Ohta I."/>
            <person name="Ohta T."/>
            <person name="Okamoto M."/>
            <person name="Ono N."/>
            <person name="Saji S."/>
            <person name="Sakaguchi M."/>
            <person name="Sakai K."/>
            <person name="Shibata M."/>
            <person name="Shimokawa T."/>
            <person name="Song J."/>
            <person name="Takazaki Y."/>
            <person name="Terasawa K."/>
            <person name="Tsugane M."/>
            <person name="Tsuji K."/>
            <person name="Ueda S."/>
            <person name="Waki K."/>
            <person name="Yamagata H."/>
            <person name="Yamamoto M."/>
            <person name="Yamamoto S."/>
            <person name="Yamane H."/>
            <person name="Yoshiki S."/>
            <person name="Yoshihara R."/>
            <person name="Yukawa K."/>
            <person name="Zhong H."/>
            <person name="Yano M."/>
            <person name="Yuan Q."/>
            <person name="Ouyang S."/>
            <person name="Liu J."/>
            <person name="Jones K.M."/>
            <person name="Gansberger K."/>
            <person name="Moffat K."/>
            <person name="Hill J."/>
            <person name="Bera J."/>
            <person name="Fadrosh D."/>
            <person name="Jin S."/>
            <person name="Johri S."/>
            <person name="Kim M."/>
            <person name="Overton L."/>
            <person name="Reardon M."/>
            <person name="Tsitrin T."/>
            <person name="Vuong H."/>
            <person name="Weaver B."/>
            <person name="Ciecko A."/>
            <person name="Tallon L."/>
            <person name="Jackson J."/>
            <person name="Pai G."/>
            <person name="Aken S.V."/>
            <person name="Utterback T."/>
            <person name="Reidmuller S."/>
            <person name="Feldblyum T."/>
            <person name="Hsiao J."/>
            <person name="Zismann V."/>
            <person name="Iobst S."/>
            <person name="de Vazeille A.R."/>
            <person name="Buell C.R."/>
            <person name="Ying K."/>
            <person name="Li Y."/>
            <person name="Lu T."/>
            <person name="Huang Y."/>
            <person name="Zhao Q."/>
            <person name="Feng Q."/>
            <person name="Zhang L."/>
            <person name="Zhu J."/>
            <person name="Weng Q."/>
            <person name="Mu J."/>
            <person name="Lu Y."/>
            <person name="Fan D."/>
            <person name="Liu Y."/>
            <person name="Guan J."/>
            <person name="Zhang Y."/>
            <person name="Yu S."/>
            <person name="Liu X."/>
            <person name="Zhang Y."/>
            <person name="Hong G."/>
            <person name="Han B."/>
            <person name="Choisne N."/>
            <person name="Demange N."/>
            <person name="Orjeda G."/>
            <person name="Samain S."/>
            <person name="Cattolico L."/>
            <person name="Pelletier E."/>
            <person name="Couloux A."/>
            <person name="Segurens B."/>
            <person name="Wincker P."/>
            <person name="D'Hont A."/>
            <person name="Scarpelli C."/>
            <person name="Weissenbach J."/>
            <person name="Salanoubat M."/>
            <person name="Quetier F."/>
            <person name="Yu Y."/>
            <person name="Kim H.R."/>
            <person name="Rambo T."/>
            <person name="Currie J."/>
            <person name="Collura K."/>
            <person name="Luo M."/>
            <person name="Yang T."/>
            <person name="Ammiraju J.S.S."/>
            <person name="Engler F."/>
            <person name="Soderlund C."/>
            <person name="Wing R.A."/>
            <person name="Palmer L.E."/>
            <person name="de la Bastide M."/>
            <person name="Spiegel L."/>
            <person name="Nascimento L."/>
            <person name="Zutavern T."/>
            <person name="O'Shaughnessy A."/>
            <person name="Dike S."/>
            <person name="Dedhia N."/>
            <person name="Preston R."/>
            <person name="Balija V."/>
            <person name="McCombie W.R."/>
            <person name="Chow T."/>
            <person name="Chen H."/>
            <person name="Chung M."/>
            <person name="Chen C."/>
            <person name="Shaw J."/>
            <person name="Wu H."/>
            <person name="Hsiao K."/>
            <person name="Chao Y."/>
            <person name="Chu M."/>
            <person name="Cheng C."/>
            <person name="Hour A."/>
            <person name="Lee P."/>
            <person name="Lin S."/>
            <person name="Lin Y."/>
            <person name="Liou J."/>
            <person name="Liu S."/>
            <person name="Hsing Y."/>
            <person name="Raghuvanshi S."/>
            <person name="Mohanty A."/>
            <person name="Bharti A.K."/>
            <person name="Gaur A."/>
            <person name="Gupta V."/>
            <person name="Kumar D."/>
            <person name="Ravi V."/>
            <person name="Vij S."/>
            <person name="Kapur A."/>
            <person name="Khurana P."/>
            <person name="Khurana P."/>
            <person name="Khurana J.P."/>
            <person name="Tyagi A.K."/>
            <person name="Gaikwad K."/>
            <person name="Singh A."/>
            <person name="Dalal V."/>
            <person name="Srivastava S."/>
            <person name="Dixit A."/>
            <person name="Pal A.K."/>
            <person name="Ghazi I.A."/>
            <person name="Yadav M."/>
            <person name="Pandit A."/>
            <person name="Bhargava A."/>
            <person name="Sureshbabu K."/>
            <person name="Batra K."/>
            <person name="Sharma T.R."/>
            <person name="Mohapatra T."/>
            <person name="Singh N.K."/>
            <person name="Messing J."/>
            <person name="Nelson A.B."/>
            <person name="Fuks G."/>
            <person name="Kavchok S."/>
            <person name="Keizer G."/>
            <person name="Linton E."/>
            <person name="Llaca V."/>
            <person name="Song R."/>
            <person name="Tanyolac B."/>
            <person name="Young S."/>
            <person name="Ho-Il K."/>
            <person name="Hahn J.H."/>
            <person name="Sangsakoo G."/>
            <person name="Vanavichit A."/>
            <person name="de Mattos Luiz.A.T."/>
            <person name="Zimmer P.D."/>
            <person name="Malone G."/>
            <person name="Dellagostin O."/>
            <person name="de Oliveira A.C."/>
            <person name="Bevan M."/>
            <person name="Bancroft I."/>
            <person name="Minx P."/>
            <person name="Cordum H."/>
            <person name="Wilson R."/>
            <person name="Cheng Z."/>
            <person name="Jin W."/>
            <person name="Jiang J."/>
            <person name="Leong S.A."/>
            <person name="Iwama H."/>
            <person name="Gojobori T."/>
            <person name="Itoh T."/>
            <person name="Niimura Y."/>
            <person name="Fujii Y."/>
            <person name="Habara T."/>
            <person name="Sakai H."/>
            <person name="Sato Y."/>
            <person name="Wilson G."/>
            <person name="Kumar K."/>
            <person name="McCouch S."/>
            <person name="Juretic N."/>
            <person name="Hoen D."/>
            <person name="Wright S."/>
            <person name="Bruskiewich R."/>
            <person name="Bureau T."/>
            <person name="Miyao A."/>
            <person name="Hirochika H."/>
            <person name="Nishikawa T."/>
            <person name="Kadowaki K."/>
            <person name="Sugiura M."/>
            <person name="Burr B."/>
            <person name="Sasaki T."/>
        </authorList>
    </citation>
    <scope>NUCLEOTIDE SEQUENCE [LARGE SCALE GENOMIC DNA]</scope>
    <source>
        <strain evidence="4">cv. Nipponbare</strain>
    </source>
</reference>
<dbReference type="Proteomes" id="UP000000763">
    <property type="component" value="Chromosome 10"/>
</dbReference>
<dbReference type="EMBL" id="AC105746">
    <property type="protein sequence ID" value="AAM92810.1"/>
    <property type="molecule type" value="Genomic_DNA"/>
</dbReference>
<evidence type="ECO:0000259" key="2">
    <source>
        <dbReference type="SMART" id="SM00856"/>
    </source>
</evidence>
<evidence type="ECO:0000313" key="4">
    <source>
        <dbReference type="Proteomes" id="UP000000763"/>
    </source>
</evidence>
<dbReference type="NCBIfam" id="TIGR01614">
    <property type="entry name" value="PME_inhib"/>
    <property type="match status" value="1"/>
</dbReference>
<dbReference type="PANTHER" id="PTHR31080:SF244">
    <property type="entry name" value="OS10G0186200 PROTEIN"/>
    <property type="match status" value="1"/>
</dbReference>
<dbReference type="SMART" id="SM00856">
    <property type="entry name" value="PMEI"/>
    <property type="match status" value="1"/>
</dbReference>
<name>Q7G4U1_ORYSJ</name>
<gene>
    <name evidence="3" type="primary">OSJNBb0086I08.15</name>
</gene>
<dbReference type="AlphaFoldDB" id="Q7G4U1"/>
<evidence type="ECO:0000256" key="1">
    <source>
        <dbReference type="ARBA" id="ARBA00022729"/>
    </source>
</evidence>
<dbReference type="SUPFAM" id="SSF101148">
    <property type="entry name" value="Plant invertase/pectin methylesterase inhibitor"/>
    <property type="match status" value="1"/>
</dbReference>
<dbReference type="Pfam" id="PF04043">
    <property type="entry name" value="PMEI"/>
    <property type="match status" value="1"/>
</dbReference>
<keyword evidence="1" id="KW-0732">Signal</keyword>
<accession>Q7G4U1</accession>
<evidence type="ECO:0000313" key="3">
    <source>
        <dbReference type="EMBL" id="AAM92810.1"/>
    </source>
</evidence>
<dbReference type="CDD" id="cd15798">
    <property type="entry name" value="PMEI-like_3"/>
    <property type="match status" value="1"/>
</dbReference>